<feature type="domain" description="HTH cro/C1-type" evidence="1">
    <location>
        <begin position="13"/>
        <end position="67"/>
    </location>
</feature>
<protein>
    <submittedName>
        <fullName evidence="2">Helix-turn-helix domain-containing protein</fullName>
    </submittedName>
</protein>
<dbReference type="GO" id="GO:0003677">
    <property type="term" value="F:DNA binding"/>
    <property type="evidence" value="ECO:0007669"/>
    <property type="project" value="InterPro"/>
</dbReference>
<dbReference type="Proteomes" id="UP000266305">
    <property type="component" value="Unassembled WGS sequence"/>
</dbReference>
<dbReference type="SMART" id="SM00530">
    <property type="entry name" value="HTH_XRE"/>
    <property type="match status" value="1"/>
</dbReference>
<evidence type="ECO:0000313" key="2">
    <source>
        <dbReference type="EMBL" id="RHZ91831.1"/>
    </source>
</evidence>
<comment type="caution">
    <text evidence="2">The sequence shown here is derived from an EMBL/GenBank/DDBJ whole genome shotgun (WGS) entry which is preliminary data.</text>
</comment>
<dbReference type="AlphaFoldDB" id="A0AAX1UH66"/>
<dbReference type="PROSITE" id="PS50943">
    <property type="entry name" value="HTH_CROC1"/>
    <property type="match status" value="1"/>
</dbReference>
<dbReference type="InterPro" id="IPR010982">
    <property type="entry name" value="Lambda_DNA-bd_dom_sf"/>
</dbReference>
<evidence type="ECO:0000259" key="1">
    <source>
        <dbReference type="PROSITE" id="PS50943"/>
    </source>
</evidence>
<dbReference type="InterPro" id="IPR001387">
    <property type="entry name" value="Cro/C1-type_HTH"/>
</dbReference>
<organism evidence="2 3">
    <name type="scientific">Cereibacter sphaeroides</name>
    <name type="common">Rhodobacter sphaeroides</name>
    <dbReference type="NCBI Taxonomy" id="1063"/>
    <lineage>
        <taxon>Bacteria</taxon>
        <taxon>Pseudomonadati</taxon>
        <taxon>Pseudomonadota</taxon>
        <taxon>Alphaproteobacteria</taxon>
        <taxon>Rhodobacterales</taxon>
        <taxon>Paracoccaceae</taxon>
        <taxon>Cereibacter</taxon>
    </lineage>
</organism>
<name>A0AAX1UH66_CERSP</name>
<reference evidence="2 3" key="1">
    <citation type="submission" date="2018-08" db="EMBL/GenBank/DDBJ databases">
        <title>Draft genome sequence of Rhodobacter sphaeroides FY.</title>
        <authorList>
            <person name="Rayyan A."/>
            <person name="Meyer T.E."/>
            <person name="Kyndt J.A."/>
        </authorList>
    </citation>
    <scope>NUCLEOTIDE SEQUENCE [LARGE SCALE GENOMIC DNA]</scope>
    <source>
        <strain evidence="2 3">FY</strain>
    </source>
</reference>
<dbReference type="Gene3D" id="1.10.260.40">
    <property type="entry name" value="lambda repressor-like DNA-binding domains"/>
    <property type="match status" value="1"/>
</dbReference>
<gene>
    <name evidence="2" type="ORF">D1114_19130</name>
</gene>
<accession>A0AAX1UH66</accession>
<dbReference type="Pfam" id="PF01381">
    <property type="entry name" value="HTH_3"/>
    <property type="match status" value="1"/>
</dbReference>
<sequence length="113" mass="12694">MPHPVDLEVGRRIRYRRWMRGMSQQQLAQAIGIRFQQVQKYEAGENRVSASRLWDISLALEAPVGFFFGEGTAPLPSGLDREAAELVRHFLAIPAPKRRGLLDLALSLGEPGR</sequence>
<proteinExistence type="predicted"/>
<dbReference type="EMBL" id="QWGP01000029">
    <property type="protein sequence ID" value="RHZ91831.1"/>
    <property type="molecule type" value="Genomic_DNA"/>
</dbReference>
<dbReference type="RefSeq" id="WP_115475902.1">
    <property type="nucleotide sequence ID" value="NZ_QWGP01000029.1"/>
</dbReference>
<dbReference type="CDD" id="cd00093">
    <property type="entry name" value="HTH_XRE"/>
    <property type="match status" value="1"/>
</dbReference>
<dbReference type="SUPFAM" id="SSF47413">
    <property type="entry name" value="lambda repressor-like DNA-binding domains"/>
    <property type="match status" value="1"/>
</dbReference>
<evidence type="ECO:0000313" key="3">
    <source>
        <dbReference type="Proteomes" id="UP000266305"/>
    </source>
</evidence>